<organism evidence="2 3">
    <name type="scientific">Streptomyces alkaliphilus</name>
    <dbReference type="NCBI Taxonomy" id="1472722"/>
    <lineage>
        <taxon>Bacteria</taxon>
        <taxon>Bacillati</taxon>
        <taxon>Actinomycetota</taxon>
        <taxon>Actinomycetes</taxon>
        <taxon>Kitasatosporales</taxon>
        <taxon>Streptomycetaceae</taxon>
        <taxon>Streptomyces</taxon>
    </lineage>
</organism>
<dbReference type="Proteomes" id="UP000538929">
    <property type="component" value="Unassembled WGS sequence"/>
</dbReference>
<dbReference type="RefSeq" id="WP_182607580.1">
    <property type="nucleotide sequence ID" value="NZ_VKHT01000780.1"/>
</dbReference>
<feature type="compositionally biased region" description="Basic and acidic residues" evidence="1">
    <location>
        <begin position="1"/>
        <end position="18"/>
    </location>
</feature>
<evidence type="ECO:0000256" key="1">
    <source>
        <dbReference type="SAM" id="MobiDB-lite"/>
    </source>
</evidence>
<dbReference type="EMBL" id="VKHT01000780">
    <property type="protein sequence ID" value="MBB0246210.1"/>
    <property type="molecule type" value="Genomic_DNA"/>
</dbReference>
<dbReference type="AlphaFoldDB" id="A0A7W3TGP4"/>
<name>A0A7W3TGP4_9ACTN</name>
<feature type="region of interest" description="Disordered" evidence="1">
    <location>
        <begin position="131"/>
        <end position="159"/>
    </location>
</feature>
<gene>
    <name evidence="2" type="ORF">FNQ90_19380</name>
</gene>
<protein>
    <submittedName>
        <fullName evidence="2">Uncharacterized protein</fullName>
    </submittedName>
</protein>
<reference evidence="3" key="1">
    <citation type="submission" date="2019-10" db="EMBL/GenBank/DDBJ databases">
        <title>Streptomyces sp. nov., a novel actinobacterium isolated from alkaline environment.</title>
        <authorList>
            <person name="Golinska P."/>
        </authorList>
    </citation>
    <scope>NUCLEOTIDE SEQUENCE [LARGE SCALE GENOMIC DNA]</scope>
    <source>
        <strain evidence="3">DSM 42118</strain>
    </source>
</reference>
<keyword evidence="3" id="KW-1185">Reference proteome</keyword>
<proteinExistence type="predicted"/>
<evidence type="ECO:0000313" key="3">
    <source>
        <dbReference type="Proteomes" id="UP000538929"/>
    </source>
</evidence>
<evidence type="ECO:0000313" key="2">
    <source>
        <dbReference type="EMBL" id="MBB0246210.1"/>
    </source>
</evidence>
<sequence length="175" mass="18273">MENRVEERRHTKDTDRTTDTGTNPARPADDRSAPVAPVAPDTGTGTTHRDGDAAEGGGRTPGAPGAEGPGSDRSPRGHTGPALVPQARAEELRARLQVAVQSFVDDPERAVREADALLEEAGECVRESLAEQRGALRSDGATGDRGGDGAGSAGTEERRTALIGYRDLVERLIAA</sequence>
<comment type="caution">
    <text evidence="2">The sequence shown here is derived from an EMBL/GenBank/DDBJ whole genome shotgun (WGS) entry which is preliminary data.</text>
</comment>
<feature type="compositionally biased region" description="Gly residues" evidence="1">
    <location>
        <begin position="54"/>
        <end position="68"/>
    </location>
</feature>
<feature type="region of interest" description="Disordered" evidence="1">
    <location>
        <begin position="1"/>
        <end position="87"/>
    </location>
</feature>
<accession>A0A7W3TGP4</accession>